<gene>
    <name evidence="2" type="ORF">A2563_05440</name>
</gene>
<feature type="domain" description="Transcription regulator TrmB N-terminal" evidence="1">
    <location>
        <begin position="15"/>
        <end position="82"/>
    </location>
</feature>
<proteinExistence type="predicted"/>
<dbReference type="Proteomes" id="UP000176634">
    <property type="component" value="Unassembled WGS sequence"/>
</dbReference>
<dbReference type="Pfam" id="PF01978">
    <property type="entry name" value="TrmB"/>
    <property type="match status" value="1"/>
</dbReference>
<evidence type="ECO:0000313" key="2">
    <source>
        <dbReference type="EMBL" id="OGH93024.1"/>
    </source>
</evidence>
<evidence type="ECO:0000313" key="3">
    <source>
        <dbReference type="Proteomes" id="UP000176634"/>
    </source>
</evidence>
<organism evidence="2 3">
    <name type="scientific">Candidatus Magasanikbacteria bacterium RIFOXYD1_FULL_40_23</name>
    <dbReference type="NCBI Taxonomy" id="1798705"/>
    <lineage>
        <taxon>Bacteria</taxon>
        <taxon>Candidatus Magasanikiibacteriota</taxon>
    </lineage>
</organism>
<comment type="caution">
    <text evidence="2">The sequence shown here is derived from an EMBL/GenBank/DDBJ whole genome shotgun (WGS) entry which is preliminary data.</text>
</comment>
<dbReference type="STRING" id="1798705.A2563_05440"/>
<name>A0A1F6PAR0_9BACT</name>
<dbReference type="InterPro" id="IPR002831">
    <property type="entry name" value="Tscrpt_reg_TrmB_N"/>
</dbReference>
<dbReference type="EMBL" id="MFRA01000004">
    <property type="protein sequence ID" value="OGH93024.1"/>
    <property type="molecule type" value="Genomic_DNA"/>
</dbReference>
<accession>A0A1F6PAR0</accession>
<dbReference type="Gene3D" id="1.10.10.10">
    <property type="entry name" value="Winged helix-like DNA-binding domain superfamily/Winged helix DNA-binding domain"/>
    <property type="match status" value="1"/>
</dbReference>
<dbReference type="InterPro" id="IPR036388">
    <property type="entry name" value="WH-like_DNA-bd_sf"/>
</dbReference>
<dbReference type="InterPro" id="IPR051797">
    <property type="entry name" value="TrmB-like"/>
</dbReference>
<sequence length="255" mass="29596">MKLTNIQQKEIDENLSLFGLHDKDKKVYLTLLSTGPNTITPLGRALGLPPTTVQAVLQRLENKGVVAISKKKSRHTYEALDPIVFKKILERNAHEFSAIIPWLQSLKQESESTAKIRIYYRERMTDIFYEALNTKSKIIYEIVSGREFQDIIGEKLHFTLQRTRAGIHLKSLRVEANEIKKYSAQTHARELREAKFLPREITFHGNIMFWDNTVAFFTTKEEGLAWIVESKNIKEMISQIFDLLWSVSRKMETVV</sequence>
<dbReference type="SUPFAM" id="SSF46785">
    <property type="entry name" value="Winged helix' DNA-binding domain"/>
    <property type="match status" value="1"/>
</dbReference>
<dbReference type="PANTHER" id="PTHR34293:SF1">
    <property type="entry name" value="HTH-TYPE TRANSCRIPTIONAL REGULATOR TRMBL2"/>
    <property type="match status" value="1"/>
</dbReference>
<reference evidence="2 3" key="1">
    <citation type="journal article" date="2016" name="Nat. Commun.">
        <title>Thousands of microbial genomes shed light on interconnected biogeochemical processes in an aquifer system.</title>
        <authorList>
            <person name="Anantharaman K."/>
            <person name="Brown C.T."/>
            <person name="Hug L.A."/>
            <person name="Sharon I."/>
            <person name="Castelle C.J."/>
            <person name="Probst A.J."/>
            <person name="Thomas B.C."/>
            <person name="Singh A."/>
            <person name="Wilkins M.J."/>
            <person name="Karaoz U."/>
            <person name="Brodie E.L."/>
            <person name="Williams K.H."/>
            <person name="Hubbard S.S."/>
            <person name="Banfield J.F."/>
        </authorList>
    </citation>
    <scope>NUCLEOTIDE SEQUENCE [LARGE SCALE GENOMIC DNA]</scope>
</reference>
<dbReference type="PANTHER" id="PTHR34293">
    <property type="entry name" value="HTH-TYPE TRANSCRIPTIONAL REGULATOR TRMBL2"/>
    <property type="match status" value="1"/>
</dbReference>
<dbReference type="InterPro" id="IPR036390">
    <property type="entry name" value="WH_DNA-bd_sf"/>
</dbReference>
<dbReference type="AlphaFoldDB" id="A0A1F6PAR0"/>
<evidence type="ECO:0000259" key="1">
    <source>
        <dbReference type="Pfam" id="PF01978"/>
    </source>
</evidence>
<protein>
    <recommendedName>
        <fullName evidence="1">Transcription regulator TrmB N-terminal domain-containing protein</fullName>
    </recommendedName>
</protein>